<evidence type="ECO:0000256" key="1">
    <source>
        <dbReference type="SAM" id="Coils"/>
    </source>
</evidence>
<evidence type="ECO:0000313" key="3">
    <source>
        <dbReference type="Proteomes" id="UP000219914"/>
    </source>
</evidence>
<accession>A0ABX4JJ17</accession>
<dbReference type="EMBL" id="NWSY01000090">
    <property type="protein sequence ID" value="PDT18993.1"/>
    <property type="molecule type" value="Genomic_DNA"/>
</dbReference>
<name>A0ABX4JJ17_9HYPH</name>
<feature type="coiled-coil region" evidence="1">
    <location>
        <begin position="107"/>
        <end position="145"/>
    </location>
</feature>
<gene>
    <name evidence="2" type="ORF">CO674_35700</name>
</gene>
<organism evidence="2 3">
    <name type="scientific">Rhizobium hidalgonense</name>
    <dbReference type="NCBI Taxonomy" id="1538159"/>
    <lineage>
        <taxon>Bacteria</taxon>
        <taxon>Pseudomonadati</taxon>
        <taxon>Pseudomonadota</taxon>
        <taxon>Alphaproteobacteria</taxon>
        <taxon>Hyphomicrobiales</taxon>
        <taxon>Rhizobiaceae</taxon>
        <taxon>Rhizobium/Agrobacterium group</taxon>
        <taxon>Rhizobium</taxon>
    </lineage>
</organism>
<comment type="caution">
    <text evidence="2">The sequence shown here is derived from an EMBL/GenBank/DDBJ whole genome shotgun (WGS) entry which is preliminary data.</text>
</comment>
<dbReference type="Proteomes" id="UP000219914">
    <property type="component" value="Unassembled WGS sequence"/>
</dbReference>
<evidence type="ECO:0000313" key="2">
    <source>
        <dbReference type="EMBL" id="PDT18993.1"/>
    </source>
</evidence>
<keyword evidence="3" id="KW-1185">Reference proteome</keyword>
<protein>
    <recommendedName>
        <fullName evidence="4">Integrase</fullName>
    </recommendedName>
</protein>
<proteinExistence type="predicted"/>
<sequence>MGRKKKVDRRVTTLDEWTPRFPDAPHGRDKNKLPDHEREALTVEAFRRKLEFMDYLLNRRLRGDLPDTEYWPTNPSEFHAWEHEDLGLYKLGSKSTVSPNGKYGAYLEQYENKRKKLERAFRDEVKDYKQANDALRKTNDALAQQNAYLIYSMQRICDELYLVTGRRTNLLDLLDEVRR</sequence>
<evidence type="ECO:0008006" key="4">
    <source>
        <dbReference type="Google" id="ProtNLM"/>
    </source>
</evidence>
<dbReference type="RefSeq" id="WP_097537530.1">
    <property type="nucleotide sequence ID" value="NZ_LODW01000125.1"/>
</dbReference>
<keyword evidence="1" id="KW-0175">Coiled coil</keyword>
<reference evidence="2 3" key="1">
    <citation type="submission" date="2017-09" db="EMBL/GenBank/DDBJ databases">
        <title>Comparative genomics of rhizobia isolated from Phaseolus vulgaris in China.</title>
        <authorList>
            <person name="Tong W."/>
        </authorList>
    </citation>
    <scope>NUCLEOTIDE SEQUENCE [LARGE SCALE GENOMIC DNA]</scope>
    <source>
        <strain evidence="2 3">FH14</strain>
    </source>
</reference>